<comment type="similarity">
    <text evidence="1">Belongs to the peptidase C15 family.</text>
</comment>
<evidence type="ECO:0000313" key="7">
    <source>
        <dbReference type="Proteomes" id="UP000294530"/>
    </source>
</evidence>
<dbReference type="Pfam" id="PF01470">
    <property type="entry name" value="Peptidase_C15"/>
    <property type="match status" value="1"/>
</dbReference>
<evidence type="ECO:0000313" key="6">
    <source>
        <dbReference type="EMBL" id="TDH65017.1"/>
    </source>
</evidence>
<comment type="caution">
    <text evidence="6">The sequence shown here is derived from an EMBL/GenBank/DDBJ whole genome shotgun (WGS) entry which is preliminary data.</text>
</comment>
<dbReference type="FunFam" id="3.40.630.20:FF:000003">
    <property type="entry name" value="Pyrrolidone-carboxylate peptidase isoform A"/>
    <property type="match status" value="1"/>
</dbReference>
<dbReference type="RefSeq" id="XP_067814516.1">
    <property type="nucleotide sequence ID" value="XM_067966473.1"/>
</dbReference>
<dbReference type="InterPro" id="IPR036440">
    <property type="entry name" value="Peptidase_C15-like_sf"/>
</dbReference>
<name>A0A976FDX0_BRELC</name>
<evidence type="ECO:0000256" key="1">
    <source>
        <dbReference type="ARBA" id="ARBA00006641"/>
    </source>
</evidence>
<dbReference type="InterPro" id="IPR016125">
    <property type="entry name" value="Peptidase_C15-like"/>
</dbReference>
<dbReference type="PANTHER" id="PTHR23402:SF1">
    <property type="entry name" value="PYROGLUTAMYL-PEPTIDASE I"/>
    <property type="match status" value="1"/>
</dbReference>
<keyword evidence="2" id="KW-0963">Cytoplasm</keyword>
<dbReference type="Proteomes" id="UP000294530">
    <property type="component" value="Unassembled WGS sequence"/>
</dbReference>
<dbReference type="PANTHER" id="PTHR23402">
    <property type="entry name" value="PROTEASE FAMILY C15 PYROGLUTAMYL-PEPTIDASE I-RELATED"/>
    <property type="match status" value="1"/>
</dbReference>
<dbReference type="GeneID" id="94352144"/>
<keyword evidence="5" id="KW-0788">Thiol protease</keyword>
<dbReference type="KEGG" id="blac:94352144"/>
<proteinExistence type="inferred from homology"/>
<dbReference type="GO" id="GO:0006508">
    <property type="term" value="P:proteolysis"/>
    <property type="evidence" value="ECO:0007669"/>
    <property type="project" value="UniProtKB-KW"/>
</dbReference>
<keyword evidence="4" id="KW-0378">Hydrolase</keyword>
<protein>
    <recommendedName>
        <fullName evidence="8">Pyroglutamyl-peptidase I</fullName>
    </recommendedName>
</protein>
<dbReference type="PRINTS" id="PR00706">
    <property type="entry name" value="PYROGLUPTASE"/>
</dbReference>
<gene>
    <name evidence="6" type="ORF">CCR75_008421</name>
</gene>
<dbReference type="EMBL" id="SHOA02000002">
    <property type="protein sequence ID" value="TDH65017.1"/>
    <property type="molecule type" value="Genomic_DNA"/>
</dbReference>
<dbReference type="Gene3D" id="3.40.630.20">
    <property type="entry name" value="Peptidase C15, pyroglutamyl peptidase I-like"/>
    <property type="match status" value="1"/>
</dbReference>
<dbReference type="OrthoDB" id="407146at2759"/>
<reference evidence="6 7" key="1">
    <citation type="journal article" date="2021" name="Genome Biol.">
        <title>AFLAP: assembly-free linkage analysis pipeline using k-mers from genome sequencing data.</title>
        <authorList>
            <person name="Fletcher K."/>
            <person name="Zhang L."/>
            <person name="Gil J."/>
            <person name="Han R."/>
            <person name="Cavanaugh K."/>
            <person name="Michelmore R."/>
        </authorList>
    </citation>
    <scope>NUCLEOTIDE SEQUENCE [LARGE SCALE GENOMIC DNA]</scope>
    <source>
        <strain evidence="6 7">SF5</strain>
    </source>
</reference>
<evidence type="ECO:0000256" key="3">
    <source>
        <dbReference type="ARBA" id="ARBA00022670"/>
    </source>
</evidence>
<dbReference type="InterPro" id="IPR000816">
    <property type="entry name" value="Peptidase_C15"/>
</dbReference>
<organism evidence="6 7">
    <name type="scientific">Bremia lactucae</name>
    <name type="common">Lettuce downy mildew</name>
    <dbReference type="NCBI Taxonomy" id="4779"/>
    <lineage>
        <taxon>Eukaryota</taxon>
        <taxon>Sar</taxon>
        <taxon>Stramenopiles</taxon>
        <taxon>Oomycota</taxon>
        <taxon>Peronosporomycetes</taxon>
        <taxon>Peronosporales</taxon>
        <taxon>Peronosporaceae</taxon>
        <taxon>Bremia</taxon>
    </lineage>
</organism>
<evidence type="ECO:0000256" key="2">
    <source>
        <dbReference type="ARBA" id="ARBA00022490"/>
    </source>
</evidence>
<dbReference type="SUPFAM" id="SSF53182">
    <property type="entry name" value="Pyrrolidone carboxyl peptidase (pyroglutamate aminopeptidase)"/>
    <property type="match status" value="1"/>
</dbReference>
<dbReference type="GO" id="GO:0016920">
    <property type="term" value="F:pyroglutamyl-peptidase activity"/>
    <property type="evidence" value="ECO:0007669"/>
    <property type="project" value="InterPro"/>
</dbReference>
<sequence length="222" mass="24833">MTNNSQLAVPPVNANTEAAKNSTQKRDVYLTGFGKFGDILENPTTSLAKKLAEHPKVTESHVLEVSKTGSAEVLKKLHARAEERGRLCILLHFGVSANSRTLKLEQVGYNVADFRVPDERGYVAKDEIIREGEPDKIYTNVPLDDLQKMLQPICSHISISTDPGRYICNYVYFRSLVWIIHRKAMGFPEPLALFVHVPKFSCMSFEDQVAVASKIVDIVAEM</sequence>
<dbReference type="AlphaFoldDB" id="A0A976FDX0"/>
<evidence type="ECO:0008006" key="8">
    <source>
        <dbReference type="Google" id="ProtNLM"/>
    </source>
</evidence>
<keyword evidence="7" id="KW-1185">Reference proteome</keyword>
<accession>A0A976FDX0</accession>
<evidence type="ECO:0000256" key="5">
    <source>
        <dbReference type="ARBA" id="ARBA00022807"/>
    </source>
</evidence>
<dbReference type="GO" id="GO:0005829">
    <property type="term" value="C:cytosol"/>
    <property type="evidence" value="ECO:0007669"/>
    <property type="project" value="InterPro"/>
</dbReference>
<evidence type="ECO:0000256" key="4">
    <source>
        <dbReference type="ARBA" id="ARBA00022801"/>
    </source>
</evidence>
<keyword evidence="3" id="KW-0645">Protease</keyword>